<dbReference type="RefSeq" id="WP_129428245.1">
    <property type="nucleotide sequence ID" value="NZ_SDWV01000021.1"/>
</dbReference>
<dbReference type="Proteomes" id="UP000291101">
    <property type="component" value="Unassembled WGS sequence"/>
</dbReference>
<keyword evidence="3" id="KW-1185">Reference proteome</keyword>
<protein>
    <submittedName>
        <fullName evidence="2">Uncharacterized protein</fullName>
    </submittedName>
</protein>
<feature type="transmembrane region" description="Helical" evidence="1">
    <location>
        <begin position="210"/>
        <end position="230"/>
    </location>
</feature>
<evidence type="ECO:0000313" key="3">
    <source>
        <dbReference type="Proteomes" id="UP000291101"/>
    </source>
</evidence>
<keyword evidence="1" id="KW-0812">Transmembrane</keyword>
<comment type="caution">
    <text evidence="2">The sequence shown here is derived from an EMBL/GenBank/DDBJ whole genome shotgun (WGS) entry which is preliminary data.</text>
</comment>
<evidence type="ECO:0000256" key="1">
    <source>
        <dbReference type="SAM" id="Phobius"/>
    </source>
</evidence>
<evidence type="ECO:0000313" key="2">
    <source>
        <dbReference type="EMBL" id="RYC05754.1"/>
    </source>
</evidence>
<keyword evidence="1" id="KW-0472">Membrane</keyword>
<dbReference type="Gene3D" id="1.20.5.340">
    <property type="match status" value="1"/>
</dbReference>
<organism evidence="2 3">
    <name type="scientific">Nocardioides zhouii</name>
    <dbReference type="NCBI Taxonomy" id="1168729"/>
    <lineage>
        <taxon>Bacteria</taxon>
        <taxon>Bacillati</taxon>
        <taxon>Actinomycetota</taxon>
        <taxon>Actinomycetes</taxon>
        <taxon>Propionibacteriales</taxon>
        <taxon>Nocardioidaceae</taxon>
        <taxon>Nocardioides</taxon>
    </lineage>
</organism>
<name>A0A4Q2SNH5_9ACTN</name>
<gene>
    <name evidence="2" type="ORF">EUA94_17800</name>
</gene>
<accession>A0A4Q2SNH5</accession>
<dbReference type="AlphaFoldDB" id="A0A4Q2SNH5"/>
<dbReference type="EMBL" id="SDWV01000021">
    <property type="protein sequence ID" value="RYC05754.1"/>
    <property type="molecule type" value="Genomic_DNA"/>
</dbReference>
<reference evidence="2 3" key="1">
    <citation type="submission" date="2019-01" db="EMBL/GenBank/DDBJ databases">
        <title>Novel species of Nocardioides.</title>
        <authorList>
            <person name="Liu Q."/>
            <person name="X Y.-H."/>
        </authorList>
    </citation>
    <scope>NUCLEOTIDE SEQUENCE [LARGE SCALE GENOMIC DNA]</scope>
    <source>
        <strain evidence="2 3">HLT2-9</strain>
    </source>
</reference>
<keyword evidence="1" id="KW-1133">Transmembrane helix</keyword>
<sequence>MPSEIDHVVADYRAAEAALQALLRRADELETAQTTVMGARASLTEAADSLLASERALVDGTSGLASLSKELAKTGQSFRSVAETLGEMDQASLLEVNEQTQAAIHEVGTAVRVGLADFKRDVTTGTSRATELSDVVRQSVESQESTLVEMRGNVATLRDRILGLEGRVGEVGSRVAGLSTRLSQVQERSAQIEVTAGEISATVSNLEKRAGLILALVVVSVVLGLAAIVLPMMM</sequence>
<proteinExistence type="predicted"/>